<reference evidence="3 4" key="1">
    <citation type="submission" date="2019-09" db="EMBL/GenBank/DDBJ databases">
        <title>Phylogeny of genus Pseudoclavibacter and closely related genus.</title>
        <authorList>
            <person name="Li Y."/>
        </authorList>
    </citation>
    <scope>NUCLEOTIDE SEQUENCE [LARGE SCALE GENOMIC DNA]</scope>
    <source>
        <strain evidence="3 4">DSM 23821</strain>
    </source>
</reference>
<sequence>MTTHALADEARCACGSGDEYGSCCGPLHAGRRAAATAVQLMRSRYTAFVVGDVGYLRRTWHPRTRPGALELGSAIRWLRLDILDTVAGGPFDNRGEVEFRAIHRDGDGRHVLHERSRFVRENRRWSYVDGDIRS</sequence>
<evidence type="ECO:0000313" key="4">
    <source>
        <dbReference type="Proteomes" id="UP000467240"/>
    </source>
</evidence>
<dbReference type="InterPro" id="IPR048469">
    <property type="entry name" value="YchJ-like_M"/>
</dbReference>
<dbReference type="PANTHER" id="PTHR33747:SF1">
    <property type="entry name" value="ADENYLATE CYCLASE-ASSOCIATED CAP C-TERMINAL DOMAIN-CONTAINING PROTEIN"/>
    <property type="match status" value="1"/>
</dbReference>
<dbReference type="SUPFAM" id="SSF54427">
    <property type="entry name" value="NTF2-like"/>
    <property type="match status" value="1"/>
</dbReference>
<evidence type="ECO:0000256" key="1">
    <source>
        <dbReference type="HAMAP-Rule" id="MF_00612"/>
    </source>
</evidence>
<dbReference type="RefSeq" id="WP_158041268.1">
    <property type="nucleotide sequence ID" value="NZ_JACCFV010000001.1"/>
</dbReference>
<accession>A0A7J5BRK5</accession>
<comment type="similarity">
    <text evidence="1">Belongs to the UPF0225 family.</text>
</comment>
<feature type="domain" description="YchJ-like middle NTF2-like" evidence="2">
    <location>
        <begin position="36"/>
        <end position="130"/>
    </location>
</feature>
<name>A0A7J5BRK5_9MICO</name>
<dbReference type="HAMAP" id="MF_00612">
    <property type="entry name" value="UPF0225"/>
    <property type="match status" value="1"/>
</dbReference>
<comment type="caution">
    <text evidence="3">The sequence shown here is derived from an EMBL/GenBank/DDBJ whole genome shotgun (WGS) entry which is preliminary data.</text>
</comment>
<dbReference type="OrthoDB" id="21421at2"/>
<dbReference type="InterPro" id="IPR023006">
    <property type="entry name" value="YchJ-like"/>
</dbReference>
<dbReference type="InterPro" id="IPR032710">
    <property type="entry name" value="NTF2-like_dom_sf"/>
</dbReference>
<keyword evidence="4" id="KW-1185">Reference proteome</keyword>
<evidence type="ECO:0000313" key="3">
    <source>
        <dbReference type="EMBL" id="KAB1655077.1"/>
    </source>
</evidence>
<dbReference type="AlphaFoldDB" id="A0A7J5BRK5"/>
<dbReference type="EMBL" id="WBJZ01000016">
    <property type="protein sequence ID" value="KAB1655077.1"/>
    <property type="molecule type" value="Genomic_DNA"/>
</dbReference>
<dbReference type="Pfam" id="PF17775">
    <property type="entry name" value="YchJ_M-like"/>
    <property type="match status" value="1"/>
</dbReference>
<dbReference type="PANTHER" id="PTHR33747">
    <property type="entry name" value="UPF0225 PROTEIN SCO1677"/>
    <property type="match status" value="1"/>
</dbReference>
<evidence type="ECO:0000259" key="2">
    <source>
        <dbReference type="Pfam" id="PF17775"/>
    </source>
</evidence>
<protein>
    <recommendedName>
        <fullName evidence="1">UPF0225 protein F8O01_12490</fullName>
    </recommendedName>
</protein>
<dbReference type="Proteomes" id="UP000467240">
    <property type="component" value="Unassembled WGS sequence"/>
</dbReference>
<dbReference type="Gene3D" id="3.10.450.50">
    <property type="match status" value="1"/>
</dbReference>
<gene>
    <name evidence="3" type="ORF">F8O01_12490</name>
</gene>
<organism evidence="3 4">
    <name type="scientific">Pseudoclavibacter chungangensis</name>
    <dbReference type="NCBI Taxonomy" id="587635"/>
    <lineage>
        <taxon>Bacteria</taxon>
        <taxon>Bacillati</taxon>
        <taxon>Actinomycetota</taxon>
        <taxon>Actinomycetes</taxon>
        <taxon>Micrococcales</taxon>
        <taxon>Microbacteriaceae</taxon>
        <taxon>Pseudoclavibacter</taxon>
    </lineage>
</organism>
<proteinExistence type="inferred from homology"/>